<sequence length="112" mass="12689">MYRSLVHEVTQSFKTISEEAISISKTLCEKYKLNKVAECIDSIQAGEQEKLELTAELQIARQGVVDNPEDESMPAQVAGLQEKLQNVVCRINEHLEDLKYESEDLYTNGEGR</sequence>
<evidence type="ECO:0000313" key="2">
    <source>
        <dbReference type="Proteomes" id="UP000245119"/>
    </source>
</evidence>
<dbReference type="InterPro" id="IPR039491">
    <property type="entry name" value="REX1-B"/>
</dbReference>
<organism evidence="1 2">
    <name type="scientific">Pomacea canaliculata</name>
    <name type="common">Golden apple snail</name>
    <dbReference type="NCBI Taxonomy" id="400727"/>
    <lineage>
        <taxon>Eukaryota</taxon>
        <taxon>Metazoa</taxon>
        <taxon>Spiralia</taxon>
        <taxon>Lophotrochozoa</taxon>
        <taxon>Mollusca</taxon>
        <taxon>Gastropoda</taxon>
        <taxon>Caenogastropoda</taxon>
        <taxon>Architaenioglossa</taxon>
        <taxon>Ampullarioidea</taxon>
        <taxon>Ampullariidae</taxon>
        <taxon>Pomacea</taxon>
    </lineage>
</organism>
<dbReference type="AlphaFoldDB" id="A0A2T7NS17"/>
<protein>
    <submittedName>
        <fullName evidence="1">Uncharacterized protein</fullName>
    </submittedName>
</protein>
<dbReference type="EMBL" id="PZQS01000010">
    <property type="protein sequence ID" value="PVD23942.1"/>
    <property type="molecule type" value="Genomic_DNA"/>
</dbReference>
<comment type="caution">
    <text evidence="1">The sequence shown here is derived from an EMBL/GenBank/DDBJ whole genome shotgun (WGS) entry which is preliminary data.</text>
</comment>
<accession>A0A2T7NS17</accession>
<evidence type="ECO:0000313" key="1">
    <source>
        <dbReference type="EMBL" id="PVD23942.1"/>
    </source>
</evidence>
<dbReference type="Pfam" id="PF14966">
    <property type="entry name" value="DNA_repr_REX1B"/>
    <property type="match status" value="1"/>
</dbReference>
<name>A0A2T7NS17_POMCA</name>
<reference evidence="1 2" key="1">
    <citation type="submission" date="2018-04" db="EMBL/GenBank/DDBJ databases">
        <title>The genome of golden apple snail Pomacea canaliculata provides insight into stress tolerance and invasive adaptation.</title>
        <authorList>
            <person name="Liu C."/>
            <person name="Liu B."/>
            <person name="Ren Y."/>
            <person name="Zhang Y."/>
            <person name="Wang H."/>
            <person name="Li S."/>
            <person name="Jiang F."/>
            <person name="Yin L."/>
            <person name="Zhang G."/>
            <person name="Qian W."/>
            <person name="Fan W."/>
        </authorList>
    </citation>
    <scope>NUCLEOTIDE SEQUENCE [LARGE SCALE GENOMIC DNA]</scope>
    <source>
        <strain evidence="1">SZHN2017</strain>
        <tissue evidence="1">Muscle</tissue>
    </source>
</reference>
<dbReference type="OrthoDB" id="434723at2759"/>
<dbReference type="PANTHER" id="PTHR28309:SF1">
    <property type="entry name" value="REQUIRED FOR EXCISION 1-B DOMAIN-CONTAINING PROTEIN"/>
    <property type="match status" value="1"/>
</dbReference>
<dbReference type="OMA" id="CRINEHL"/>
<gene>
    <name evidence="1" type="ORF">C0Q70_17218</name>
</gene>
<proteinExistence type="predicted"/>
<keyword evidence="2" id="KW-1185">Reference proteome</keyword>
<dbReference type="PANTHER" id="PTHR28309">
    <property type="entry name" value="REQUIRED FOR EXCISION 1-B DOMAIN-CONTAINING PROTEIN"/>
    <property type="match status" value="1"/>
</dbReference>
<dbReference type="Proteomes" id="UP000245119">
    <property type="component" value="Linkage Group LG10"/>
</dbReference>